<protein>
    <submittedName>
        <fullName evidence="1">Uncharacterized protein</fullName>
    </submittedName>
</protein>
<keyword evidence="2" id="KW-1185">Reference proteome</keyword>
<comment type="caution">
    <text evidence="1">The sequence shown here is derived from an EMBL/GenBank/DDBJ whole genome shotgun (WGS) entry which is preliminary data.</text>
</comment>
<name>A0A4Y7SWX8_COPMI</name>
<reference evidence="1 2" key="1">
    <citation type="journal article" date="2019" name="Nat. Ecol. Evol.">
        <title>Megaphylogeny resolves global patterns of mushroom evolution.</title>
        <authorList>
            <person name="Varga T."/>
            <person name="Krizsan K."/>
            <person name="Foldi C."/>
            <person name="Dima B."/>
            <person name="Sanchez-Garcia M."/>
            <person name="Sanchez-Ramirez S."/>
            <person name="Szollosi G.J."/>
            <person name="Szarkandi J.G."/>
            <person name="Papp V."/>
            <person name="Albert L."/>
            <person name="Andreopoulos W."/>
            <person name="Angelini C."/>
            <person name="Antonin V."/>
            <person name="Barry K.W."/>
            <person name="Bougher N.L."/>
            <person name="Buchanan P."/>
            <person name="Buyck B."/>
            <person name="Bense V."/>
            <person name="Catcheside P."/>
            <person name="Chovatia M."/>
            <person name="Cooper J."/>
            <person name="Damon W."/>
            <person name="Desjardin D."/>
            <person name="Finy P."/>
            <person name="Geml J."/>
            <person name="Haridas S."/>
            <person name="Hughes K."/>
            <person name="Justo A."/>
            <person name="Karasinski D."/>
            <person name="Kautmanova I."/>
            <person name="Kiss B."/>
            <person name="Kocsube S."/>
            <person name="Kotiranta H."/>
            <person name="LaButti K.M."/>
            <person name="Lechner B.E."/>
            <person name="Liimatainen K."/>
            <person name="Lipzen A."/>
            <person name="Lukacs Z."/>
            <person name="Mihaltcheva S."/>
            <person name="Morgado L.N."/>
            <person name="Niskanen T."/>
            <person name="Noordeloos M.E."/>
            <person name="Ohm R.A."/>
            <person name="Ortiz-Santana B."/>
            <person name="Ovrebo C."/>
            <person name="Racz N."/>
            <person name="Riley R."/>
            <person name="Savchenko A."/>
            <person name="Shiryaev A."/>
            <person name="Soop K."/>
            <person name="Spirin V."/>
            <person name="Szebenyi C."/>
            <person name="Tomsovsky M."/>
            <person name="Tulloss R.E."/>
            <person name="Uehling J."/>
            <person name="Grigoriev I.V."/>
            <person name="Vagvolgyi C."/>
            <person name="Papp T."/>
            <person name="Martin F.M."/>
            <person name="Miettinen O."/>
            <person name="Hibbett D.S."/>
            <person name="Nagy L.G."/>
        </authorList>
    </citation>
    <scope>NUCLEOTIDE SEQUENCE [LARGE SCALE GENOMIC DNA]</scope>
    <source>
        <strain evidence="1 2">FP101781</strain>
    </source>
</reference>
<dbReference type="AlphaFoldDB" id="A0A4Y7SWX8"/>
<accession>A0A4Y7SWX8</accession>
<proteinExistence type="predicted"/>
<organism evidence="1 2">
    <name type="scientific">Coprinellus micaceus</name>
    <name type="common">Glistening ink-cap mushroom</name>
    <name type="synonym">Coprinus micaceus</name>
    <dbReference type="NCBI Taxonomy" id="71717"/>
    <lineage>
        <taxon>Eukaryota</taxon>
        <taxon>Fungi</taxon>
        <taxon>Dikarya</taxon>
        <taxon>Basidiomycota</taxon>
        <taxon>Agaricomycotina</taxon>
        <taxon>Agaricomycetes</taxon>
        <taxon>Agaricomycetidae</taxon>
        <taxon>Agaricales</taxon>
        <taxon>Agaricineae</taxon>
        <taxon>Psathyrellaceae</taxon>
        <taxon>Coprinellus</taxon>
    </lineage>
</organism>
<dbReference type="EMBL" id="QPFP01000051">
    <property type="protein sequence ID" value="TEB26138.1"/>
    <property type="molecule type" value="Genomic_DNA"/>
</dbReference>
<sequence>MSSWFQAFMPMRRGGFIEHRRGWMDVIHRRSKHPSQTDSQRTTHRFPNRYQTNPLPGLCHCAALHPPPVSLGATQIPPLFHSLLLLLRHSVLLGRSILPFSVFT</sequence>
<dbReference type="Proteomes" id="UP000298030">
    <property type="component" value="Unassembled WGS sequence"/>
</dbReference>
<gene>
    <name evidence="1" type="ORF">FA13DRAFT_1112222</name>
</gene>
<evidence type="ECO:0000313" key="2">
    <source>
        <dbReference type="Proteomes" id="UP000298030"/>
    </source>
</evidence>
<evidence type="ECO:0000313" key="1">
    <source>
        <dbReference type="EMBL" id="TEB26138.1"/>
    </source>
</evidence>